<evidence type="ECO:0000313" key="3">
    <source>
        <dbReference type="Proteomes" id="UP000269276"/>
    </source>
</evidence>
<dbReference type="OrthoDB" id="3800738at2759"/>
<evidence type="ECO:0000256" key="1">
    <source>
        <dbReference type="SAM" id="Coils"/>
    </source>
</evidence>
<comment type="caution">
    <text evidence="2">The sequence shown here is derived from an EMBL/GenBank/DDBJ whole genome shotgun (WGS) entry which is preliminary data.</text>
</comment>
<sequence length="287" mass="33040">MHVDHLLRGYQYLPKSKTTNHQIIDGNHFLSPQSLVKRGASMSAEHDSEVRDVMRQILCEMKRIDARLERMESRQKQIDENVAIHVDEETLQKTVTSRNAAKQQSQPSAYDSPAAEQFFSMPYLLEIMLLKLPMQDLLLAQRTCWRFKAMIDGSFRIRRALFLEPEPVAGERGAGTPRVNPLLTYESQLHRRRFVITKATFDCGRREPINIMVRVKDEGVGIERKHIDCFLNDATYFSHGSWRQMLAAQSLETALLMSRCGNRVYMPVHLGAPLTMEEVCNRTHKLG</sequence>
<dbReference type="VEuPathDB" id="FungiDB:BTJ68_13364"/>
<dbReference type="AlphaFoldDB" id="A0A3M7EHP8"/>
<feature type="coiled-coil region" evidence="1">
    <location>
        <begin position="54"/>
        <end position="81"/>
    </location>
</feature>
<reference evidence="2 3" key="1">
    <citation type="journal article" date="2018" name="BMC Genomics">
        <title>Genomic evidence for intraspecific hybridization in a clonal and extremely halotolerant yeast.</title>
        <authorList>
            <person name="Gostincar C."/>
            <person name="Stajich J.E."/>
            <person name="Zupancic J."/>
            <person name="Zalar P."/>
            <person name="Gunde-Cimerman N."/>
        </authorList>
    </citation>
    <scope>NUCLEOTIDE SEQUENCE [LARGE SCALE GENOMIC DNA]</scope>
    <source>
        <strain evidence="2 3">EXF-2682</strain>
    </source>
</reference>
<dbReference type="EMBL" id="QWIP01000047">
    <property type="protein sequence ID" value="RMY75970.1"/>
    <property type="molecule type" value="Genomic_DNA"/>
</dbReference>
<proteinExistence type="predicted"/>
<evidence type="ECO:0008006" key="4">
    <source>
        <dbReference type="Google" id="ProtNLM"/>
    </source>
</evidence>
<gene>
    <name evidence="2" type="ORF">D0863_02258</name>
</gene>
<dbReference type="Proteomes" id="UP000269276">
    <property type="component" value="Unassembled WGS sequence"/>
</dbReference>
<accession>A0A3M7EHP8</accession>
<evidence type="ECO:0000313" key="2">
    <source>
        <dbReference type="EMBL" id="RMY75970.1"/>
    </source>
</evidence>
<keyword evidence="1" id="KW-0175">Coiled coil</keyword>
<name>A0A3M7EHP8_HORWE</name>
<organism evidence="2 3">
    <name type="scientific">Hortaea werneckii</name>
    <name type="common">Black yeast</name>
    <name type="synonym">Cladosporium werneckii</name>
    <dbReference type="NCBI Taxonomy" id="91943"/>
    <lineage>
        <taxon>Eukaryota</taxon>
        <taxon>Fungi</taxon>
        <taxon>Dikarya</taxon>
        <taxon>Ascomycota</taxon>
        <taxon>Pezizomycotina</taxon>
        <taxon>Dothideomycetes</taxon>
        <taxon>Dothideomycetidae</taxon>
        <taxon>Mycosphaerellales</taxon>
        <taxon>Teratosphaeriaceae</taxon>
        <taxon>Hortaea</taxon>
    </lineage>
</organism>
<protein>
    <recommendedName>
        <fullName evidence="4">F-box domain-containing protein</fullName>
    </recommendedName>
</protein>